<accession>A0A5A7QLY4</accession>
<proteinExistence type="predicted"/>
<dbReference type="GO" id="GO:0016853">
    <property type="term" value="F:isomerase activity"/>
    <property type="evidence" value="ECO:0007669"/>
    <property type="project" value="UniProtKB-KW"/>
</dbReference>
<evidence type="ECO:0000313" key="1">
    <source>
        <dbReference type="EMBL" id="GER46403.1"/>
    </source>
</evidence>
<protein>
    <submittedName>
        <fullName evidence="1">DNA topoisomerase 1</fullName>
    </submittedName>
</protein>
<evidence type="ECO:0000313" key="2">
    <source>
        <dbReference type="Proteomes" id="UP000325081"/>
    </source>
</evidence>
<name>A0A5A7QLY4_STRAF</name>
<keyword evidence="1" id="KW-0413">Isomerase</keyword>
<dbReference type="EMBL" id="BKCP01007515">
    <property type="protein sequence ID" value="GER46403.1"/>
    <property type="molecule type" value="Genomic_DNA"/>
</dbReference>
<dbReference type="AlphaFoldDB" id="A0A5A7QLY4"/>
<dbReference type="Proteomes" id="UP000325081">
    <property type="component" value="Unassembled WGS sequence"/>
</dbReference>
<keyword evidence="2" id="KW-1185">Reference proteome</keyword>
<gene>
    <name evidence="1" type="ORF">STAS_23444</name>
</gene>
<organism evidence="1 2">
    <name type="scientific">Striga asiatica</name>
    <name type="common">Asiatic witchweed</name>
    <name type="synonym">Buchnera asiatica</name>
    <dbReference type="NCBI Taxonomy" id="4170"/>
    <lineage>
        <taxon>Eukaryota</taxon>
        <taxon>Viridiplantae</taxon>
        <taxon>Streptophyta</taxon>
        <taxon>Embryophyta</taxon>
        <taxon>Tracheophyta</taxon>
        <taxon>Spermatophyta</taxon>
        <taxon>Magnoliopsida</taxon>
        <taxon>eudicotyledons</taxon>
        <taxon>Gunneridae</taxon>
        <taxon>Pentapetalae</taxon>
        <taxon>asterids</taxon>
        <taxon>lamiids</taxon>
        <taxon>Lamiales</taxon>
        <taxon>Orobanchaceae</taxon>
        <taxon>Buchnereae</taxon>
        <taxon>Striga</taxon>
    </lineage>
</organism>
<comment type="caution">
    <text evidence="1">The sequence shown here is derived from an EMBL/GenBank/DDBJ whole genome shotgun (WGS) entry which is preliminary data.</text>
</comment>
<reference evidence="2" key="1">
    <citation type="journal article" date="2019" name="Curr. Biol.">
        <title>Genome Sequence of Striga asiatica Provides Insight into the Evolution of Plant Parasitism.</title>
        <authorList>
            <person name="Yoshida S."/>
            <person name="Kim S."/>
            <person name="Wafula E.K."/>
            <person name="Tanskanen J."/>
            <person name="Kim Y.M."/>
            <person name="Honaas L."/>
            <person name="Yang Z."/>
            <person name="Spallek T."/>
            <person name="Conn C.E."/>
            <person name="Ichihashi Y."/>
            <person name="Cheong K."/>
            <person name="Cui S."/>
            <person name="Der J.P."/>
            <person name="Gundlach H."/>
            <person name="Jiao Y."/>
            <person name="Hori C."/>
            <person name="Ishida J.K."/>
            <person name="Kasahara H."/>
            <person name="Kiba T."/>
            <person name="Kim M.S."/>
            <person name="Koo N."/>
            <person name="Laohavisit A."/>
            <person name="Lee Y.H."/>
            <person name="Lumba S."/>
            <person name="McCourt P."/>
            <person name="Mortimer J.C."/>
            <person name="Mutuku J.M."/>
            <person name="Nomura T."/>
            <person name="Sasaki-Sekimoto Y."/>
            <person name="Seto Y."/>
            <person name="Wang Y."/>
            <person name="Wakatake T."/>
            <person name="Sakakibara H."/>
            <person name="Demura T."/>
            <person name="Yamaguchi S."/>
            <person name="Yoneyama K."/>
            <person name="Manabe R.I."/>
            <person name="Nelson D.C."/>
            <person name="Schulman A.H."/>
            <person name="Timko M.P."/>
            <person name="dePamphilis C.W."/>
            <person name="Choi D."/>
            <person name="Shirasu K."/>
        </authorList>
    </citation>
    <scope>NUCLEOTIDE SEQUENCE [LARGE SCALE GENOMIC DNA]</scope>
    <source>
        <strain evidence="2">cv. UVA1</strain>
    </source>
</reference>
<sequence length="131" mass="14831">MPNRTLSDYGPVFCIHRPHSSSSIISSVVSSTRCPGSDRGEEEILLFQDLSRTTSRHKKMYYKPSPPMSGPAFSWRRLVSRERRCDIGANDVARGIVENKPSQPFLAEILEVPPHFFILNCPNLILLITFN</sequence>